<feature type="transmembrane region" description="Helical" evidence="1">
    <location>
        <begin position="186"/>
        <end position="207"/>
    </location>
</feature>
<keyword evidence="1" id="KW-1133">Transmembrane helix</keyword>
<accession>A0ABX0VCX3</accession>
<comment type="caution">
    <text evidence="2">The sequence shown here is derived from an EMBL/GenBank/DDBJ whole genome shotgun (WGS) entry which is preliminary data.</text>
</comment>
<keyword evidence="1" id="KW-0472">Membrane</keyword>
<feature type="transmembrane region" description="Helical" evidence="1">
    <location>
        <begin position="350"/>
        <end position="370"/>
    </location>
</feature>
<feature type="transmembrane region" description="Helical" evidence="1">
    <location>
        <begin position="153"/>
        <end position="174"/>
    </location>
</feature>
<keyword evidence="3" id="KW-1185">Reference proteome</keyword>
<feature type="transmembrane region" description="Helical" evidence="1">
    <location>
        <begin position="316"/>
        <end position="338"/>
    </location>
</feature>
<proteinExistence type="predicted"/>
<feature type="transmembrane region" description="Helical" evidence="1">
    <location>
        <begin position="68"/>
        <end position="89"/>
    </location>
</feature>
<dbReference type="Proteomes" id="UP000707352">
    <property type="component" value="Unassembled WGS sequence"/>
</dbReference>
<organism evidence="2 3">
    <name type="scientific">Microvirga terricola</name>
    <dbReference type="NCBI Taxonomy" id="2719797"/>
    <lineage>
        <taxon>Bacteria</taxon>
        <taxon>Pseudomonadati</taxon>
        <taxon>Pseudomonadota</taxon>
        <taxon>Alphaproteobacteria</taxon>
        <taxon>Hyphomicrobiales</taxon>
        <taxon>Methylobacteriaceae</taxon>
        <taxon>Microvirga</taxon>
    </lineage>
</organism>
<name>A0ABX0VCX3_9HYPH</name>
<dbReference type="EMBL" id="JAATJS010000004">
    <property type="protein sequence ID" value="NIX77512.1"/>
    <property type="molecule type" value="Genomic_DNA"/>
</dbReference>
<sequence>MSTTTSIPRAGQIECVCEPGALGETSEGRSSVALLAIAFSLSILSQIFSLSILPLAGLALAPSDSLATLPYAAFYAGAALASLPASLLLDAFGRRAAFSLGASLGAAGGMVLVFALTTFRFGALVLGAFWLGIASGFSLFYRHAAVPVGGKGTSAILIVFGAASVAGIVAPTLGATAEAFAAPREFVGLAAAAALAHVGSLIATAALPYRRIREEVNEANNPQGWRAIVLPTAIGAAAWFLMTGLMGATPIAMVGCGLSDAVSGTIAWHVMAMYTPSLVLLAFRNAVKPPVIVSFGALLLVAAAAIFAFSSKVAGFSVSATLLGAGWSLATLGTTLWIHKDGRPSRRLLGAHDAALLSAALLGALAAQTFA</sequence>
<feature type="transmembrane region" description="Helical" evidence="1">
    <location>
        <begin position="266"/>
        <end position="283"/>
    </location>
</feature>
<gene>
    <name evidence="2" type="ORF">HB375_12965</name>
</gene>
<feature type="transmembrane region" description="Helical" evidence="1">
    <location>
        <begin position="121"/>
        <end position="141"/>
    </location>
</feature>
<dbReference type="PANTHER" id="PTHR23534">
    <property type="entry name" value="MFS PERMEASE"/>
    <property type="match status" value="1"/>
</dbReference>
<keyword evidence="1" id="KW-0812">Transmembrane</keyword>
<dbReference type="Gene3D" id="1.20.1250.20">
    <property type="entry name" value="MFS general substrate transporter like domains"/>
    <property type="match status" value="1"/>
</dbReference>
<dbReference type="InterPro" id="IPR036259">
    <property type="entry name" value="MFS_trans_sf"/>
</dbReference>
<feature type="transmembrane region" description="Helical" evidence="1">
    <location>
        <begin position="96"/>
        <end position="115"/>
    </location>
</feature>
<protein>
    <recommendedName>
        <fullName evidence="4">MFS transporter</fullName>
    </recommendedName>
</protein>
<evidence type="ECO:0000313" key="3">
    <source>
        <dbReference type="Proteomes" id="UP000707352"/>
    </source>
</evidence>
<evidence type="ECO:0000256" key="1">
    <source>
        <dbReference type="SAM" id="Phobius"/>
    </source>
</evidence>
<dbReference type="PANTHER" id="PTHR23534:SF1">
    <property type="entry name" value="MAJOR FACILITATOR SUPERFAMILY PROTEIN"/>
    <property type="match status" value="1"/>
</dbReference>
<dbReference type="RefSeq" id="WP_167673419.1">
    <property type="nucleotide sequence ID" value="NZ_JAATJS010000004.1"/>
</dbReference>
<evidence type="ECO:0008006" key="4">
    <source>
        <dbReference type="Google" id="ProtNLM"/>
    </source>
</evidence>
<dbReference type="SUPFAM" id="SSF103473">
    <property type="entry name" value="MFS general substrate transporter"/>
    <property type="match status" value="1"/>
</dbReference>
<feature type="transmembrane region" description="Helical" evidence="1">
    <location>
        <begin position="228"/>
        <end position="254"/>
    </location>
</feature>
<feature type="transmembrane region" description="Helical" evidence="1">
    <location>
        <begin position="290"/>
        <end position="310"/>
    </location>
</feature>
<evidence type="ECO:0000313" key="2">
    <source>
        <dbReference type="EMBL" id="NIX77512.1"/>
    </source>
</evidence>
<reference evidence="2 3" key="1">
    <citation type="submission" date="2020-03" db="EMBL/GenBank/DDBJ databases">
        <title>The genome sequence of Microvirga sp. c23x22.</title>
        <authorList>
            <person name="Zhang X."/>
        </authorList>
    </citation>
    <scope>NUCLEOTIDE SEQUENCE [LARGE SCALE GENOMIC DNA]</scope>
    <source>
        <strain evidence="3">c23x22</strain>
    </source>
</reference>
<feature type="transmembrane region" description="Helical" evidence="1">
    <location>
        <begin position="32"/>
        <end position="56"/>
    </location>
</feature>